<keyword evidence="2" id="KW-1003">Cell membrane</keyword>
<gene>
    <name evidence="10" type="ORF">GALL_218260</name>
</gene>
<dbReference type="NCBIfam" id="TIGR02532">
    <property type="entry name" value="IV_pilin_GFxxxE"/>
    <property type="match status" value="1"/>
</dbReference>
<accession>A0A1J5S7C9</accession>
<dbReference type="AlphaFoldDB" id="A0A1J5S7C9"/>
<reference evidence="10" key="1">
    <citation type="submission" date="2016-10" db="EMBL/GenBank/DDBJ databases">
        <title>Sequence of Gallionella enrichment culture.</title>
        <authorList>
            <person name="Poehlein A."/>
            <person name="Muehling M."/>
            <person name="Daniel R."/>
        </authorList>
    </citation>
    <scope>NUCLEOTIDE SEQUENCE</scope>
</reference>
<dbReference type="EMBL" id="MLJW01000153">
    <property type="protein sequence ID" value="OIQ96197.1"/>
    <property type="molecule type" value="Genomic_DNA"/>
</dbReference>
<dbReference type="GO" id="GO:0005886">
    <property type="term" value="C:plasma membrane"/>
    <property type="evidence" value="ECO:0007669"/>
    <property type="project" value="UniProtKB-SubCell"/>
</dbReference>
<dbReference type="GO" id="GO:0015628">
    <property type="term" value="P:protein secretion by the type II secretion system"/>
    <property type="evidence" value="ECO:0007669"/>
    <property type="project" value="InterPro"/>
</dbReference>
<keyword evidence="7 8" id="KW-0472">Membrane</keyword>
<sequence length="194" mass="19800">MRRQSGVTLIELMTGLVITGLLLLIAAPAFTTFIQNNQIRTTAASILGGLQLARAEAIKGNNLAMFSLTTSIDDACALSAAGPDWVVSSSDPSAACGSGAQVIRKQAADGTANAVVAATQNTVATNGQIVFNGFGRVTPVQSYDTDIDVTNPAGGNCGTGSSDMRCLRVVVSPGGMIRLCDPNAAYSLTNSQGC</sequence>
<dbReference type="PROSITE" id="PS00409">
    <property type="entry name" value="PROKAR_NTER_METHYL"/>
    <property type="match status" value="1"/>
</dbReference>
<keyword evidence="3" id="KW-0488">Methylation</keyword>
<feature type="transmembrane region" description="Helical" evidence="8">
    <location>
        <begin position="12"/>
        <end position="34"/>
    </location>
</feature>
<dbReference type="Pfam" id="PF12019">
    <property type="entry name" value="GspH"/>
    <property type="match status" value="1"/>
</dbReference>
<evidence type="ECO:0000256" key="2">
    <source>
        <dbReference type="ARBA" id="ARBA00022475"/>
    </source>
</evidence>
<comment type="subcellular location">
    <subcellularLocation>
        <location evidence="1">Cell inner membrane</location>
        <topology evidence="1">Single-pass membrane protein</topology>
    </subcellularLocation>
</comment>
<comment type="caution">
    <text evidence="10">The sequence shown here is derived from an EMBL/GenBank/DDBJ whole genome shotgun (WGS) entry which is preliminary data.</text>
</comment>
<dbReference type="InterPro" id="IPR012902">
    <property type="entry name" value="N_methyl_site"/>
</dbReference>
<evidence type="ECO:0000256" key="8">
    <source>
        <dbReference type="SAM" id="Phobius"/>
    </source>
</evidence>
<evidence type="ECO:0000256" key="6">
    <source>
        <dbReference type="ARBA" id="ARBA00022989"/>
    </source>
</evidence>
<dbReference type="Pfam" id="PF07963">
    <property type="entry name" value="N_methyl"/>
    <property type="match status" value="1"/>
</dbReference>
<name>A0A1J5S7C9_9ZZZZ</name>
<evidence type="ECO:0000256" key="1">
    <source>
        <dbReference type="ARBA" id="ARBA00004377"/>
    </source>
</evidence>
<keyword evidence="4" id="KW-0997">Cell inner membrane</keyword>
<dbReference type="Gene3D" id="3.55.40.10">
    <property type="entry name" value="minor pseudopilin epsh domain"/>
    <property type="match status" value="1"/>
</dbReference>
<organism evidence="10">
    <name type="scientific">mine drainage metagenome</name>
    <dbReference type="NCBI Taxonomy" id="410659"/>
    <lineage>
        <taxon>unclassified sequences</taxon>
        <taxon>metagenomes</taxon>
        <taxon>ecological metagenomes</taxon>
    </lineage>
</organism>
<evidence type="ECO:0000256" key="5">
    <source>
        <dbReference type="ARBA" id="ARBA00022692"/>
    </source>
</evidence>
<evidence type="ECO:0000256" key="3">
    <source>
        <dbReference type="ARBA" id="ARBA00022481"/>
    </source>
</evidence>
<protein>
    <recommendedName>
        <fullName evidence="9">General secretion pathway GspH domain-containing protein</fullName>
    </recommendedName>
</protein>
<feature type="domain" description="General secretion pathway GspH" evidence="9">
    <location>
        <begin position="43"/>
        <end position="175"/>
    </location>
</feature>
<evidence type="ECO:0000256" key="4">
    <source>
        <dbReference type="ARBA" id="ARBA00022519"/>
    </source>
</evidence>
<proteinExistence type="predicted"/>
<evidence type="ECO:0000256" key="7">
    <source>
        <dbReference type="ARBA" id="ARBA00023136"/>
    </source>
</evidence>
<keyword evidence="6 8" id="KW-1133">Transmembrane helix</keyword>
<keyword evidence="5 8" id="KW-0812">Transmembrane</keyword>
<dbReference type="InterPro" id="IPR045584">
    <property type="entry name" value="Pilin-like"/>
</dbReference>
<evidence type="ECO:0000259" key="9">
    <source>
        <dbReference type="Pfam" id="PF12019"/>
    </source>
</evidence>
<dbReference type="GO" id="GO:0015627">
    <property type="term" value="C:type II protein secretion system complex"/>
    <property type="evidence" value="ECO:0007669"/>
    <property type="project" value="InterPro"/>
</dbReference>
<evidence type="ECO:0000313" key="10">
    <source>
        <dbReference type="EMBL" id="OIQ96197.1"/>
    </source>
</evidence>
<dbReference type="InterPro" id="IPR022346">
    <property type="entry name" value="T2SS_GspH"/>
</dbReference>
<dbReference type="SUPFAM" id="SSF54523">
    <property type="entry name" value="Pili subunits"/>
    <property type="match status" value="1"/>
</dbReference>